<name>A0A561QCD8_9HYPH</name>
<evidence type="ECO:0000256" key="5">
    <source>
        <dbReference type="ARBA" id="ARBA00022692"/>
    </source>
</evidence>
<comment type="caution">
    <text evidence="13">The sequence shown here is derived from an EMBL/GenBank/DDBJ whole genome shotgun (WGS) entry which is preliminary data.</text>
</comment>
<organism evidence="13 14">
    <name type="scientific">Neorhizobium alkalisoli</name>
    <dbReference type="NCBI Taxonomy" id="528178"/>
    <lineage>
        <taxon>Bacteria</taxon>
        <taxon>Pseudomonadati</taxon>
        <taxon>Pseudomonadota</taxon>
        <taxon>Alphaproteobacteria</taxon>
        <taxon>Hyphomicrobiales</taxon>
        <taxon>Rhizobiaceae</taxon>
        <taxon>Rhizobium/Agrobacterium group</taxon>
        <taxon>Neorhizobium</taxon>
    </lineage>
</organism>
<evidence type="ECO:0000313" key="14">
    <source>
        <dbReference type="Proteomes" id="UP000320653"/>
    </source>
</evidence>
<dbReference type="InterPro" id="IPR003148">
    <property type="entry name" value="RCK_N"/>
</dbReference>
<protein>
    <submittedName>
        <fullName evidence="13">Kef-type potassium/proton antiporter (CPA2 family)</fullName>
    </submittedName>
</protein>
<keyword evidence="7 11" id="KW-1133">Transmembrane helix</keyword>
<dbReference type="PROSITE" id="PS51201">
    <property type="entry name" value="RCK_N"/>
    <property type="match status" value="1"/>
</dbReference>
<dbReference type="GO" id="GO:0005886">
    <property type="term" value="C:plasma membrane"/>
    <property type="evidence" value="ECO:0007669"/>
    <property type="project" value="TreeGrafter"/>
</dbReference>
<dbReference type="Gene3D" id="3.40.50.720">
    <property type="entry name" value="NAD(P)-binding Rossmann-like Domain"/>
    <property type="match status" value="1"/>
</dbReference>
<dbReference type="AlphaFoldDB" id="A0A561QCD8"/>
<dbReference type="PANTHER" id="PTHR46157:SF4">
    <property type="entry name" value="K(+) EFFLUX ANTIPORTER 3, CHLOROPLASTIC"/>
    <property type="match status" value="1"/>
</dbReference>
<feature type="transmembrane region" description="Helical" evidence="11">
    <location>
        <begin position="334"/>
        <end position="354"/>
    </location>
</feature>
<dbReference type="InterPro" id="IPR006153">
    <property type="entry name" value="Cation/H_exchanger_TM"/>
</dbReference>
<keyword evidence="9 11" id="KW-0472">Membrane</keyword>
<dbReference type="InterPro" id="IPR036291">
    <property type="entry name" value="NAD(P)-bd_dom_sf"/>
</dbReference>
<evidence type="ECO:0000256" key="11">
    <source>
        <dbReference type="SAM" id="Phobius"/>
    </source>
</evidence>
<sequence>MEGLAFYALCYLAAAVLAVIVSQRIGLGSVVGYIAAGVLIGPVFQISVAGSGYLEQFSEFGIVMMLFLIGLEIDPQMVWRLRDKLLGLGGLQVVATIAAVTAAGVGLGFSWQQSLLFGFVAALSSTAIVLQTLEEKGLLRSDGGQASFAVLLFQDLAVIPMLACIPLIAGSGLGSSSGHGGAAFLAELPGWASAILTLAAVGVVVAAAHFLSRPVFRTIALLGLREVFTAAALLVVVGITVLMSAVGLSPALGAFLGGVVLANSEFKHELQNDIEPFKGLLLGLFFMTIGAKIDPDILLANWLTVAAATFCLIIIKALVLLPLAWFFNVRGPAGWLFTLGLAQAGEFGFVLLTIGGDRGLLSPPTVSVSVLIITFSMVLTPLLFALSNRIVVMLDRRGGHRRNADQPDQGTIILAGVGRFGQIVNRMLLANGHKPVVLDYRADVVDNVRKFGVKSFFGDAGRPDLLDSAGLAHAVLLIVAIDDPDRATEIVSYARRSNPGIQIIVRAYDRLHHYKLVDAGADHIVREMFDGSVQAAGMALEALGMHPYEVEKRKTVFVDQDIAGLARMATLVESDTPAVNNPDFIAGFNDIGKVIENAMMGYRSGYDEMVTRGWNAPDAASIHVPSDTHPRRTARKSE</sequence>
<dbReference type="RefSeq" id="WP_145641787.1">
    <property type="nucleotide sequence ID" value="NZ_VIWP01000009.1"/>
</dbReference>
<dbReference type="GO" id="GO:1902600">
    <property type="term" value="P:proton transmembrane transport"/>
    <property type="evidence" value="ECO:0007669"/>
    <property type="project" value="InterPro"/>
</dbReference>
<dbReference type="InterPro" id="IPR038770">
    <property type="entry name" value="Na+/solute_symporter_sf"/>
</dbReference>
<keyword evidence="14" id="KW-1185">Reference proteome</keyword>
<dbReference type="OrthoDB" id="9781411at2"/>
<dbReference type="Pfam" id="PF02254">
    <property type="entry name" value="TrkA_N"/>
    <property type="match status" value="1"/>
</dbReference>
<dbReference type="EMBL" id="VIWP01000009">
    <property type="protein sequence ID" value="TWF48027.1"/>
    <property type="molecule type" value="Genomic_DNA"/>
</dbReference>
<evidence type="ECO:0000256" key="9">
    <source>
        <dbReference type="ARBA" id="ARBA00023136"/>
    </source>
</evidence>
<feature type="region of interest" description="Disordered" evidence="10">
    <location>
        <begin position="618"/>
        <end position="638"/>
    </location>
</feature>
<keyword evidence="6" id="KW-0630">Potassium</keyword>
<dbReference type="Gene3D" id="1.20.1530.20">
    <property type="match status" value="1"/>
</dbReference>
<evidence type="ECO:0000256" key="3">
    <source>
        <dbReference type="ARBA" id="ARBA00022449"/>
    </source>
</evidence>
<dbReference type="GO" id="GO:0015297">
    <property type="term" value="F:antiporter activity"/>
    <property type="evidence" value="ECO:0007669"/>
    <property type="project" value="UniProtKB-KW"/>
</dbReference>
<evidence type="ECO:0000256" key="4">
    <source>
        <dbReference type="ARBA" id="ARBA00022538"/>
    </source>
</evidence>
<dbReference type="FunFam" id="3.40.50.720:FF:000036">
    <property type="entry name" value="Glutathione-regulated potassium-efflux system protein KefB"/>
    <property type="match status" value="1"/>
</dbReference>
<keyword evidence="4" id="KW-0633">Potassium transport</keyword>
<dbReference type="GO" id="GO:0012505">
    <property type="term" value="C:endomembrane system"/>
    <property type="evidence" value="ECO:0007669"/>
    <property type="project" value="UniProtKB-SubCell"/>
</dbReference>
<comment type="subcellular location">
    <subcellularLocation>
        <location evidence="1">Endomembrane system</location>
        <topology evidence="1">Multi-pass membrane protein</topology>
    </subcellularLocation>
</comment>
<keyword evidence="8" id="KW-0406">Ion transport</keyword>
<feature type="transmembrane region" description="Helical" evidence="11">
    <location>
        <begin position="299"/>
        <end position="327"/>
    </location>
</feature>
<keyword evidence="2" id="KW-0813">Transport</keyword>
<feature type="transmembrane region" description="Helical" evidence="11">
    <location>
        <begin position="30"/>
        <end position="50"/>
    </location>
</feature>
<proteinExistence type="predicted"/>
<keyword evidence="5 11" id="KW-0812">Transmembrane</keyword>
<feature type="transmembrane region" description="Helical" evidence="11">
    <location>
        <begin position="188"/>
        <end position="211"/>
    </location>
</feature>
<evidence type="ECO:0000256" key="7">
    <source>
        <dbReference type="ARBA" id="ARBA00022989"/>
    </source>
</evidence>
<keyword evidence="3" id="KW-0050">Antiport</keyword>
<feature type="transmembrane region" description="Helical" evidence="11">
    <location>
        <begin position="85"/>
        <end position="109"/>
    </location>
</feature>
<dbReference type="Pfam" id="PF00999">
    <property type="entry name" value="Na_H_Exchanger"/>
    <property type="match status" value="1"/>
</dbReference>
<feature type="transmembrane region" description="Helical" evidence="11">
    <location>
        <begin position="6"/>
        <end position="23"/>
    </location>
</feature>
<dbReference type="Proteomes" id="UP000320653">
    <property type="component" value="Unassembled WGS sequence"/>
</dbReference>
<feature type="domain" description="RCK N-terminal" evidence="12">
    <location>
        <begin position="409"/>
        <end position="525"/>
    </location>
</feature>
<evidence type="ECO:0000259" key="12">
    <source>
        <dbReference type="PROSITE" id="PS51201"/>
    </source>
</evidence>
<dbReference type="GO" id="GO:0006813">
    <property type="term" value="P:potassium ion transport"/>
    <property type="evidence" value="ECO:0007669"/>
    <property type="project" value="UniProtKB-KW"/>
</dbReference>
<feature type="transmembrane region" description="Helical" evidence="11">
    <location>
        <begin position="115"/>
        <end position="134"/>
    </location>
</feature>
<dbReference type="SUPFAM" id="SSF51735">
    <property type="entry name" value="NAD(P)-binding Rossmann-fold domains"/>
    <property type="match status" value="1"/>
</dbReference>
<feature type="transmembrane region" description="Helical" evidence="11">
    <location>
        <begin position="56"/>
        <end position="73"/>
    </location>
</feature>
<evidence type="ECO:0000256" key="2">
    <source>
        <dbReference type="ARBA" id="ARBA00022448"/>
    </source>
</evidence>
<accession>A0A561QCD8</accession>
<evidence type="ECO:0000256" key="6">
    <source>
        <dbReference type="ARBA" id="ARBA00022958"/>
    </source>
</evidence>
<feature type="transmembrane region" description="Helical" evidence="11">
    <location>
        <begin position="366"/>
        <end position="387"/>
    </location>
</feature>
<dbReference type="PANTHER" id="PTHR46157">
    <property type="entry name" value="K(+) EFFLUX ANTIPORTER 3, CHLOROPLASTIC"/>
    <property type="match status" value="1"/>
</dbReference>
<gene>
    <name evidence="13" type="ORF">FHW37_10990</name>
</gene>
<evidence type="ECO:0000256" key="1">
    <source>
        <dbReference type="ARBA" id="ARBA00004127"/>
    </source>
</evidence>
<evidence type="ECO:0000256" key="8">
    <source>
        <dbReference type="ARBA" id="ARBA00023065"/>
    </source>
</evidence>
<feature type="transmembrane region" description="Helical" evidence="11">
    <location>
        <begin position="146"/>
        <end position="168"/>
    </location>
</feature>
<feature type="compositionally biased region" description="Basic and acidic residues" evidence="10">
    <location>
        <begin position="626"/>
        <end position="638"/>
    </location>
</feature>
<reference evidence="13 14" key="1">
    <citation type="submission" date="2019-06" db="EMBL/GenBank/DDBJ databases">
        <title>Sorghum-associated microbial communities from plants grown in Nebraska, USA.</title>
        <authorList>
            <person name="Schachtman D."/>
        </authorList>
    </citation>
    <scope>NUCLEOTIDE SEQUENCE [LARGE SCALE GENOMIC DNA]</scope>
    <source>
        <strain evidence="13 14">1225</strain>
    </source>
</reference>
<evidence type="ECO:0000313" key="13">
    <source>
        <dbReference type="EMBL" id="TWF48027.1"/>
    </source>
</evidence>
<evidence type="ECO:0000256" key="10">
    <source>
        <dbReference type="SAM" id="MobiDB-lite"/>
    </source>
</evidence>